<dbReference type="SUPFAM" id="SSF46894">
    <property type="entry name" value="C-terminal effector domain of the bipartite response regulators"/>
    <property type="match status" value="1"/>
</dbReference>
<dbReference type="InterPro" id="IPR036388">
    <property type="entry name" value="WH-like_DNA-bd_sf"/>
</dbReference>
<keyword evidence="1" id="KW-0238">DNA-binding</keyword>
<evidence type="ECO:0000313" key="3">
    <source>
        <dbReference type="EMBL" id="RYP81445.1"/>
    </source>
</evidence>
<dbReference type="GO" id="GO:0003677">
    <property type="term" value="F:DNA binding"/>
    <property type="evidence" value="ECO:0007669"/>
    <property type="project" value="UniProtKB-KW"/>
</dbReference>
<sequence>MVDGLARARECYARRAWRDAYDGFLGERDELGADDLERLAASAYLVGSNRESDEAWARAHRRHLEEDDVVGAVRCTFWLGFRLVNAAEWPEANAWIARTERLVAAASGGALARGRLDYLTGLRAAFEGDLAAAAADLERSAAIATRHADSELAALARLALGRVRIFLGDITAGIRLLDDAMLDIGSEPISPIAVGDSYCTAIDACHDLVDVRRGQAWTDGLARWCEEQPDLVPFLGLCQVHRAEFLQLKGAWVEAMAQAGLAQARLTQPFRQLAYGAALYQQGELHRLLGEFDRAEACYRDASAAGRDPQPGLALLRLRQGRVGDAVQAIDRAVSEARDPVSRSPLFAAYVEIMLSADRVIDAEKVASELTVVAASLGSPLLGAVARRAVGWVRLAEKDTRGALADLRRASDGFRDIEAPYEVACTALLIGTARAALGDAEGAEFEFEAARATFERLGARPDLARLPARAAAGLTAREVQVLRLVAQGATNRAIGSALGLSERTIDRHVSNIFTKLGVSSRAAATALAYRSNLI</sequence>
<dbReference type="InterPro" id="IPR039420">
    <property type="entry name" value="WalR-like"/>
</dbReference>
<name>A0A4Q4Z2L9_9ACTN</name>
<evidence type="ECO:0000256" key="1">
    <source>
        <dbReference type="ARBA" id="ARBA00023125"/>
    </source>
</evidence>
<dbReference type="SUPFAM" id="SSF48452">
    <property type="entry name" value="TPR-like"/>
    <property type="match status" value="2"/>
</dbReference>
<dbReference type="PRINTS" id="PR00038">
    <property type="entry name" value="HTHLUXR"/>
</dbReference>
<dbReference type="RefSeq" id="WP_134720932.1">
    <property type="nucleotide sequence ID" value="NZ_SDKM01000067.1"/>
</dbReference>
<dbReference type="PROSITE" id="PS00622">
    <property type="entry name" value="HTH_LUXR_1"/>
    <property type="match status" value="1"/>
</dbReference>
<dbReference type="SMART" id="SM00421">
    <property type="entry name" value="HTH_LUXR"/>
    <property type="match status" value="1"/>
</dbReference>
<dbReference type="PROSITE" id="PS50043">
    <property type="entry name" value="HTH_LUXR_2"/>
    <property type="match status" value="1"/>
</dbReference>
<gene>
    <name evidence="3" type="ORF">EKO23_23570</name>
</gene>
<dbReference type="Gene3D" id="1.25.40.10">
    <property type="entry name" value="Tetratricopeptide repeat domain"/>
    <property type="match status" value="1"/>
</dbReference>
<dbReference type="GO" id="GO:0006355">
    <property type="term" value="P:regulation of DNA-templated transcription"/>
    <property type="evidence" value="ECO:0007669"/>
    <property type="project" value="InterPro"/>
</dbReference>
<dbReference type="InterPro" id="IPR016032">
    <property type="entry name" value="Sig_transdc_resp-reg_C-effctor"/>
</dbReference>
<dbReference type="PANTHER" id="PTHR43214">
    <property type="entry name" value="TWO-COMPONENT RESPONSE REGULATOR"/>
    <property type="match status" value="1"/>
</dbReference>
<dbReference type="InterPro" id="IPR000792">
    <property type="entry name" value="Tscrpt_reg_LuxR_C"/>
</dbReference>
<dbReference type="InterPro" id="IPR011990">
    <property type="entry name" value="TPR-like_helical_dom_sf"/>
</dbReference>
<dbReference type="EMBL" id="SDKM01000067">
    <property type="protein sequence ID" value="RYP81445.1"/>
    <property type="molecule type" value="Genomic_DNA"/>
</dbReference>
<dbReference type="OrthoDB" id="27092at2"/>
<protein>
    <submittedName>
        <fullName evidence="3">LuxR family transcriptional regulator</fullName>
    </submittedName>
</protein>
<reference evidence="3 4" key="1">
    <citation type="submission" date="2019-01" db="EMBL/GenBank/DDBJ databases">
        <title>Nocardioides guangzhouensis sp. nov., an actinobacterium isolated from soil.</title>
        <authorList>
            <person name="Fu Y."/>
            <person name="Cai Y."/>
            <person name="Lin Z."/>
            <person name="Chen P."/>
        </authorList>
    </citation>
    <scope>NUCLEOTIDE SEQUENCE [LARGE SCALE GENOMIC DNA]</scope>
    <source>
        <strain evidence="3 4">130</strain>
    </source>
</reference>
<accession>A0A4Q4Z2L9</accession>
<evidence type="ECO:0000259" key="2">
    <source>
        <dbReference type="PROSITE" id="PS50043"/>
    </source>
</evidence>
<organism evidence="3 4">
    <name type="scientific">Nocardioides guangzhouensis</name>
    <dbReference type="NCBI Taxonomy" id="2497878"/>
    <lineage>
        <taxon>Bacteria</taxon>
        <taxon>Bacillati</taxon>
        <taxon>Actinomycetota</taxon>
        <taxon>Actinomycetes</taxon>
        <taxon>Propionibacteriales</taxon>
        <taxon>Nocardioidaceae</taxon>
        <taxon>Nocardioides</taxon>
    </lineage>
</organism>
<keyword evidence="4" id="KW-1185">Reference proteome</keyword>
<dbReference type="Proteomes" id="UP000295198">
    <property type="component" value="Unassembled WGS sequence"/>
</dbReference>
<feature type="domain" description="HTH luxR-type" evidence="2">
    <location>
        <begin position="467"/>
        <end position="532"/>
    </location>
</feature>
<evidence type="ECO:0000313" key="4">
    <source>
        <dbReference type="Proteomes" id="UP000295198"/>
    </source>
</evidence>
<dbReference type="Gene3D" id="1.10.10.10">
    <property type="entry name" value="Winged helix-like DNA-binding domain superfamily/Winged helix DNA-binding domain"/>
    <property type="match status" value="1"/>
</dbReference>
<proteinExistence type="predicted"/>
<dbReference type="AlphaFoldDB" id="A0A4Q4Z2L9"/>
<dbReference type="CDD" id="cd06170">
    <property type="entry name" value="LuxR_C_like"/>
    <property type="match status" value="1"/>
</dbReference>
<dbReference type="Pfam" id="PF00196">
    <property type="entry name" value="GerE"/>
    <property type="match status" value="1"/>
</dbReference>
<comment type="caution">
    <text evidence="3">The sequence shown here is derived from an EMBL/GenBank/DDBJ whole genome shotgun (WGS) entry which is preliminary data.</text>
</comment>